<sequence length="47" mass="4986">MSNNGYSHGYKTGLNGGKVDTSNMPSQQKESTDAGVNKGQQDRGGKR</sequence>
<proteinExistence type="predicted"/>
<dbReference type="AlphaFoldDB" id="A0AAW5QWM6"/>
<protein>
    <submittedName>
        <fullName evidence="2">Uncharacterized protein</fullName>
    </submittedName>
</protein>
<dbReference type="EMBL" id="JALIDZ010000001">
    <property type="protein sequence ID" value="MCT8970798.1"/>
    <property type="molecule type" value="Genomic_DNA"/>
</dbReference>
<dbReference type="Proteomes" id="UP001320898">
    <property type="component" value="Unassembled WGS sequence"/>
</dbReference>
<dbReference type="RefSeq" id="WP_261614352.1">
    <property type="nucleotide sequence ID" value="NZ_JALIDZ010000001.1"/>
</dbReference>
<keyword evidence="3" id="KW-1185">Reference proteome</keyword>
<feature type="compositionally biased region" description="Polar residues" evidence="1">
    <location>
        <begin position="20"/>
        <end position="29"/>
    </location>
</feature>
<evidence type="ECO:0000313" key="3">
    <source>
        <dbReference type="Proteomes" id="UP001320898"/>
    </source>
</evidence>
<gene>
    <name evidence="2" type="ORF">MUB46_02890</name>
</gene>
<evidence type="ECO:0000313" key="2">
    <source>
        <dbReference type="EMBL" id="MCT8970798.1"/>
    </source>
</evidence>
<comment type="caution">
    <text evidence="2">The sequence shown here is derived from an EMBL/GenBank/DDBJ whole genome shotgun (WGS) entry which is preliminary data.</text>
</comment>
<accession>A0AAW5QWM6</accession>
<name>A0AAW5QWM6_9HYPH</name>
<feature type="region of interest" description="Disordered" evidence="1">
    <location>
        <begin position="1"/>
        <end position="47"/>
    </location>
</feature>
<organism evidence="2 3">
    <name type="scientific">Microbaculum marinisediminis</name>
    <dbReference type="NCBI Taxonomy" id="2931392"/>
    <lineage>
        <taxon>Bacteria</taxon>
        <taxon>Pseudomonadati</taxon>
        <taxon>Pseudomonadota</taxon>
        <taxon>Alphaproteobacteria</taxon>
        <taxon>Hyphomicrobiales</taxon>
        <taxon>Tepidamorphaceae</taxon>
        <taxon>Microbaculum</taxon>
    </lineage>
</organism>
<reference evidence="2 3" key="1">
    <citation type="submission" date="2022-04" db="EMBL/GenBank/DDBJ databases">
        <authorList>
            <person name="Ye Y.-Q."/>
            <person name="Du Z.-J."/>
        </authorList>
    </citation>
    <scope>NUCLEOTIDE SEQUENCE [LARGE SCALE GENOMIC DNA]</scope>
    <source>
        <strain evidence="2 3">A6E488</strain>
    </source>
</reference>
<evidence type="ECO:0000256" key="1">
    <source>
        <dbReference type="SAM" id="MobiDB-lite"/>
    </source>
</evidence>